<gene>
    <name evidence="2" type="ORF">M430DRAFT_154764</name>
</gene>
<evidence type="ECO:0000313" key="3">
    <source>
        <dbReference type="Proteomes" id="UP000241818"/>
    </source>
</evidence>
<dbReference type="InParanoid" id="A0A2T3BDL5"/>
<sequence length="187" mass="20237">MIVVMEEMPCPNANHVPAAPEQGSKDLNHSILSLPFFPHSNSPFSIHHVMKSPTTTTTPARLSAHRTRGAPALSREVDGRGRRRGRGRILVLWGAVDEQVRLLGFAVQGAREAEREVVAQVGVCEEGAAAAGDGDGEGGLCLGRHIFGSFFLSFRLGMDGCLSLLEDGRLERCGGRREPFFVFLCGR</sequence>
<dbReference type="AlphaFoldDB" id="A0A2T3BDL5"/>
<dbReference type="EMBL" id="KZ679006">
    <property type="protein sequence ID" value="PSS27491.1"/>
    <property type="molecule type" value="Genomic_DNA"/>
</dbReference>
<feature type="region of interest" description="Disordered" evidence="1">
    <location>
        <begin position="54"/>
        <end position="80"/>
    </location>
</feature>
<dbReference type="RefSeq" id="XP_024725016.1">
    <property type="nucleotide sequence ID" value="XM_024863259.1"/>
</dbReference>
<evidence type="ECO:0000313" key="2">
    <source>
        <dbReference type="EMBL" id="PSS27491.1"/>
    </source>
</evidence>
<protein>
    <submittedName>
        <fullName evidence="2">Uncharacterized protein</fullName>
    </submittedName>
</protein>
<reference evidence="2 3" key="1">
    <citation type="journal article" date="2018" name="New Phytol.">
        <title>Comparative genomics and transcriptomics depict ericoid mycorrhizal fungi as versatile saprotrophs and plant mutualists.</title>
        <authorList>
            <person name="Martino E."/>
            <person name="Morin E."/>
            <person name="Grelet G.A."/>
            <person name="Kuo A."/>
            <person name="Kohler A."/>
            <person name="Daghino S."/>
            <person name="Barry K.W."/>
            <person name="Cichocki N."/>
            <person name="Clum A."/>
            <person name="Dockter R.B."/>
            <person name="Hainaut M."/>
            <person name="Kuo R.C."/>
            <person name="LaButti K."/>
            <person name="Lindahl B.D."/>
            <person name="Lindquist E.A."/>
            <person name="Lipzen A."/>
            <person name="Khouja H.R."/>
            <person name="Magnuson J."/>
            <person name="Murat C."/>
            <person name="Ohm R.A."/>
            <person name="Singer S.W."/>
            <person name="Spatafora J.W."/>
            <person name="Wang M."/>
            <person name="Veneault-Fourrey C."/>
            <person name="Henrissat B."/>
            <person name="Grigoriev I.V."/>
            <person name="Martin F.M."/>
            <person name="Perotto S."/>
        </authorList>
    </citation>
    <scope>NUCLEOTIDE SEQUENCE [LARGE SCALE GENOMIC DNA]</scope>
    <source>
        <strain evidence="2 3">ATCC 22711</strain>
    </source>
</reference>
<evidence type="ECO:0000256" key="1">
    <source>
        <dbReference type="SAM" id="MobiDB-lite"/>
    </source>
</evidence>
<name>A0A2T3BDL5_AMORE</name>
<accession>A0A2T3BDL5</accession>
<keyword evidence="3" id="KW-1185">Reference proteome</keyword>
<dbReference type="Proteomes" id="UP000241818">
    <property type="component" value="Unassembled WGS sequence"/>
</dbReference>
<organism evidence="2 3">
    <name type="scientific">Amorphotheca resinae ATCC 22711</name>
    <dbReference type="NCBI Taxonomy" id="857342"/>
    <lineage>
        <taxon>Eukaryota</taxon>
        <taxon>Fungi</taxon>
        <taxon>Dikarya</taxon>
        <taxon>Ascomycota</taxon>
        <taxon>Pezizomycotina</taxon>
        <taxon>Leotiomycetes</taxon>
        <taxon>Helotiales</taxon>
        <taxon>Amorphothecaceae</taxon>
        <taxon>Amorphotheca</taxon>
    </lineage>
</organism>
<dbReference type="GeneID" id="36571340"/>
<proteinExistence type="predicted"/>